<dbReference type="Proteomes" id="UP000593561">
    <property type="component" value="Unassembled WGS sequence"/>
</dbReference>
<keyword evidence="3" id="KW-1185">Reference proteome</keyword>
<feature type="non-terminal residue" evidence="2">
    <location>
        <position position="1"/>
    </location>
</feature>
<dbReference type="AlphaFoldDB" id="A0A7J8SWB6"/>
<evidence type="ECO:0000256" key="1">
    <source>
        <dbReference type="SAM" id="Phobius"/>
    </source>
</evidence>
<sequence length="274" mass="30658">SSKGNFCKKQKVFNPPQKVFNPPSCLKIPSCERSRSAAVDVVILIAVIAAFGILLFPTIKCIYLKVIEFIEAAYDLVRDEMMISPMIYGSIGLGFSCSAIAAWILLLCTTRKCGNPHCKGLNKATEFDIQLETEECVKNLCPTVKDGVSKGLLQLLHNRHKELEAELKRLAPVNGRAVLVFRAKCGCSVGRLEAGNEHYLSPYSEFDLWVISQRQVRGTRARLHQLGVVRIIAHTVPEPDDFEKRYQLVLKVPFSLFQAYSVKGRKGKMNSMQI</sequence>
<evidence type="ECO:0000313" key="2">
    <source>
        <dbReference type="EMBL" id="MBA0630243.1"/>
    </source>
</evidence>
<feature type="transmembrane region" description="Helical" evidence="1">
    <location>
        <begin position="86"/>
        <end position="107"/>
    </location>
</feature>
<dbReference type="PANTHER" id="PTHR46996">
    <property type="entry name" value="OS05G0488500 PROTEIN"/>
    <property type="match status" value="1"/>
</dbReference>
<reference evidence="2 3" key="1">
    <citation type="journal article" date="2019" name="Genome Biol. Evol.">
        <title>Insights into the evolution of the New World diploid cottons (Gossypium, subgenus Houzingenia) based on genome sequencing.</title>
        <authorList>
            <person name="Grover C.E."/>
            <person name="Arick M.A. 2nd"/>
            <person name="Thrash A."/>
            <person name="Conover J.L."/>
            <person name="Sanders W.S."/>
            <person name="Peterson D.G."/>
            <person name="Frelichowski J.E."/>
            <person name="Scheffler J.A."/>
            <person name="Scheffler B.E."/>
            <person name="Wendel J.F."/>
        </authorList>
    </citation>
    <scope>NUCLEOTIDE SEQUENCE [LARGE SCALE GENOMIC DNA]</scope>
    <source>
        <strain evidence="2">27</strain>
        <tissue evidence="2">Leaf</tissue>
    </source>
</reference>
<organism evidence="2 3">
    <name type="scientific">Gossypium davidsonii</name>
    <name type="common">Davidson's cotton</name>
    <name type="synonym">Gossypium klotzschianum subsp. davidsonii</name>
    <dbReference type="NCBI Taxonomy" id="34287"/>
    <lineage>
        <taxon>Eukaryota</taxon>
        <taxon>Viridiplantae</taxon>
        <taxon>Streptophyta</taxon>
        <taxon>Embryophyta</taxon>
        <taxon>Tracheophyta</taxon>
        <taxon>Spermatophyta</taxon>
        <taxon>Magnoliopsida</taxon>
        <taxon>eudicotyledons</taxon>
        <taxon>Gunneridae</taxon>
        <taxon>Pentapetalae</taxon>
        <taxon>rosids</taxon>
        <taxon>malvids</taxon>
        <taxon>Malvales</taxon>
        <taxon>Malvaceae</taxon>
        <taxon>Malvoideae</taxon>
        <taxon>Gossypium</taxon>
    </lineage>
</organism>
<keyword evidence="1" id="KW-1133">Transmembrane helix</keyword>
<feature type="transmembrane region" description="Helical" evidence="1">
    <location>
        <begin position="37"/>
        <end position="59"/>
    </location>
</feature>
<gene>
    <name evidence="2" type="ORF">Godav_002361</name>
</gene>
<accession>A0A7J8SWB6</accession>
<proteinExistence type="predicted"/>
<comment type="caution">
    <text evidence="2">The sequence shown here is derived from an EMBL/GenBank/DDBJ whole genome shotgun (WGS) entry which is preliminary data.</text>
</comment>
<dbReference type="EMBL" id="JABFAC010000012">
    <property type="protein sequence ID" value="MBA0630243.1"/>
    <property type="molecule type" value="Genomic_DNA"/>
</dbReference>
<evidence type="ECO:0008006" key="4">
    <source>
        <dbReference type="Google" id="ProtNLM"/>
    </source>
</evidence>
<protein>
    <recommendedName>
        <fullName evidence="4">Ribosomal protein L34e superfamily protein</fullName>
    </recommendedName>
</protein>
<keyword evidence="1" id="KW-0812">Transmembrane</keyword>
<evidence type="ECO:0000313" key="3">
    <source>
        <dbReference type="Proteomes" id="UP000593561"/>
    </source>
</evidence>
<dbReference type="PANTHER" id="PTHR46996:SF4">
    <property type="entry name" value="RIBOSOMAL PROTEIN L34E SUPERFAMILY PROTEIN"/>
    <property type="match status" value="1"/>
</dbReference>
<name>A0A7J8SWB6_GOSDV</name>
<keyword evidence="1" id="KW-0472">Membrane</keyword>